<evidence type="ECO:0000313" key="2">
    <source>
        <dbReference type="Proteomes" id="UP000235826"/>
    </source>
</evidence>
<evidence type="ECO:0000313" key="1">
    <source>
        <dbReference type="EMBL" id="AUP77376.1"/>
    </source>
</evidence>
<reference evidence="1 2" key="1">
    <citation type="submission" date="2018-01" db="EMBL/GenBank/DDBJ databases">
        <title>Complete genome sequence of Flavivirga eckloniae ECD14 isolated from seaweed Ecklonia cava.</title>
        <authorList>
            <person name="Lee J.H."/>
            <person name="Baik K.S."/>
            <person name="Seong C.N."/>
        </authorList>
    </citation>
    <scope>NUCLEOTIDE SEQUENCE [LARGE SCALE GENOMIC DNA]</scope>
    <source>
        <strain evidence="1 2">ECD14</strain>
    </source>
</reference>
<dbReference type="EMBL" id="CP025791">
    <property type="protein sequence ID" value="AUP77376.1"/>
    <property type="molecule type" value="Genomic_DNA"/>
</dbReference>
<proteinExistence type="predicted"/>
<keyword evidence="2" id="KW-1185">Reference proteome</keyword>
<sequence>MNKIKLNFINKSNDRSNSSIVIFQKNAATSYDQLAVAWKVIENCGEGDNHPFEYSYDMEVSAGDSHGNFTRKLGAFPGNRFEMIKDDTGDVLKLTKEYTSSPKDVEVVNHLNKGAISANIYRSGTLLAKKKVVAPGSKAVFQFLPKIFIGVTSEIQQGEVMNSAVIKDLNTQISLSGILSADIVMTGGSSNPYEFSLDNVVYA</sequence>
<dbReference type="RefSeq" id="WP_102754036.1">
    <property type="nucleotide sequence ID" value="NZ_CP025791.1"/>
</dbReference>
<dbReference type="OrthoDB" id="8891769at2"/>
<accession>A0A2K9PK22</accession>
<evidence type="ECO:0008006" key="3">
    <source>
        <dbReference type="Google" id="ProtNLM"/>
    </source>
</evidence>
<dbReference type="AlphaFoldDB" id="A0A2K9PK22"/>
<protein>
    <recommendedName>
        <fullName evidence="3">Aromatic ring-opening dioxygenase LigA</fullName>
    </recommendedName>
</protein>
<dbReference type="Proteomes" id="UP000235826">
    <property type="component" value="Chromosome"/>
</dbReference>
<gene>
    <name evidence="1" type="ORF">C1H87_01025</name>
</gene>
<dbReference type="KEGG" id="fek:C1H87_01025"/>
<name>A0A2K9PK22_9FLAO</name>
<organism evidence="1 2">
    <name type="scientific">Flavivirga eckloniae</name>
    <dbReference type="NCBI Taxonomy" id="1803846"/>
    <lineage>
        <taxon>Bacteria</taxon>
        <taxon>Pseudomonadati</taxon>
        <taxon>Bacteroidota</taxon>
        <taxon>Flavobacteriia</taxon>
        <taxon>Flavobacteriales</taxon>
        <taxon>Flavobacteriaceae</taxon>
        <taxon>Flavivirga</taxon>
    </lineage>
</organism>